<dbReference type="GO" id="GO:0046872">
    <property type="term" value="F:metal ion binding"/>
    <property type="evidence" value="ECO:0007669"/>
    <property type="project" value="UniProtKB-KW"/>
</dbReference>
<dbReference type="InterPro" id="IPR020843">
    <property type="entry name" value="ER"/>
</dbReference>
<comment type="subcellular location">
    <subcellularLocation>
        <location evidence="2">Membrane</location>
        <topology evidence="2">Multi-pass membrane protein</topology>
    </subcellularLocation>
</comment>
<dbReference type="EMBL" id="RSCD01000001">
    <property type="protein sequence ID" value="RSH95274.1"/>
    <property type="molecule type" value="Genomic_DNA"/>
</dbReference>
<name>A0A427YVV9_9TREE</name>
<evidence type="ECO:0000256" key="1">
    <source>
        <dbReference type="ARBA" id="ARBA00001947"/>
    </source>
</evidence>
<dbReference type="GO" id="GO:0005737">
    <property type="term" value="C:cytoplasm"/>
    <property type="evidence" value="ECO:0007669"/>
    <property type="project" value="TreeGrafter"/>
</dbReference>
<dbReference type="GO" id="GO:0016020">
    <property type="term" value="C:membrane"/>
    <property type="evidence" value="ECO:0007669"/>
    <property type="project" value="UniProtKB-SubCell"/>
</dbReference>
<dbReference type="PANTHER" id="PTHR42940:SF8">
    <property type="entry name" value="VACUOLAR PROTEIN SORTING-ASSOCIATED PROTEIN 11"/>
    <property type="match status" value="1"/>
</dbReference>
<keyword evidence="5" id="KW-0479">Metal-binding</keyword>
<dbReference type="Pfam" id="PF02163">
    <property type="entry name" value="Peptidase_M50"/>
    <property type="match status" value="1"/>
</dbReference>
<protein>
    <recommendedName>
        <fullName evidence="11">Enoyl reductase (ER) domain-containing protein</fullName>
    </recommendedName>
</protein>
<gene>
    <name evidence="12" type="ORF">EHS25_000360</name>
</gene>
<dbReference type="SUPFAM" id="SSF51735">
    <property type="entry name" value="NAD(P)-binding Rossmann-fold domains"/>
    <property type="match status" value="1"/>
</dbReference>
<keyword evidence="13" id="KW-1185">Reference proteome</keyword>
<feature type="compositionally biased region" description="Polar residues" evidence="10">
    <location>
        <begin position="458"/>
        <end position="481"/>
    </location>
</feature>
<dbReference type="InterPro" id="IPR008915">
    <property type="entry name" value="Peptidase_M50"/>
</dbReference>
<comment type="caution">
    <text evidence="12">The sequence shown here is derived from an EMBL/GenBank/DDBJ whole genome shotgun (WGS) entry which is preliminary data.</text>
</comment>
<evidence type="ECO:0000256" key="3">
    <source>
        <dbReference type="ARBA" id="ARBA00008072"/>
    </source>
</evidence>
<feature type="compositionally biased region" description="Low complexity" evidence="10">
    <location>
        <begin position="445"/>
        <end position="457"/>
    </location>
</feature>
<dbReference type="Proteomes" id="UP000279259">
    <property type="component" value="Unassembled WGS sequence"/>
</dbReference>
<proteinExistence type="inferred from homology"/>
<dbReference type="GO" id="GO:0004022">
    <property type="term" value="F:alcohol dehydrogenase (NAD+) activity"/>
    <property type="evidence" value="ECO:0007669"/>
    <property type="project" value="TreeGrafter"/>
</dbReference>
<dbReference type="InterPro" id="IPR013149">
    <property type="entry name" value="ADH-like_C"/>
</dbReference>
<evidence type="ECO:0000256" key="6">
    <source>
        <dbReference type="ARBA" id="ARBA00022833"/>
    </source>
</evidence>
<dbReference type="InterPro" id="IPR036291">
    <property type="entry name" value="NAD(P)-bd_dom_sf"/>
</dbReference>
<keyword evidence="4" id="KW-0812">Transmembrane</keyword>
<dbReference type="SMART" id="SM00829">
    <property type="entry name" value="PKS_ER"/>
    <property type="match status" value="1"/>
</dbReference>
<feature type="compositionally biased region" description="Acidic residues" evidence="10">
    <location>
        <begin position="482"/>
        <end position="491"/>
    </location>
</feature>
<evidence type="ECO:0000313" key="13">
    <source>
        <dbReference type="Proteomes" id="UP000279259"/>
    </source>
</evidence>
<dbReference type="PANTHER" id="PTHR42940">
    <property type="entry name" value="ALCOHOL DEHYDROGENASE 1-RELATED"/>
    <property type="match status" value="1"/>
</dbReference>
<dbReference type="STRING" id="1890683.A0A427YVV9"/>
<comment type="cofactor">
    <cofactor evidence="1">
        <name>Zn(2+)</name>
        <dbReference type="ChEBI" id="CHEBI:29105"/>
    </cofactor>
</comment>
<evidence type="ECO:0000256" key="2">
    <source>
        <dbReference type="ARBA" id="ARBA00004141"/>
    </source>
</evidence>
<reference evidence="12 13" key="1">
    <citation type="submission" date="2018-11" db="EMBL/GenBank/DDBJ databases">
        <title>Genome sequence of Saitozyma podzolica DSM 27192.</title>
        <authorList>
            <person name="Aliyu H."/>
            <person name="Gorte O."/>
            <person name="Ochsenreither K."/>
        </authorList>
    </citation>
    <scope>NUCLEOTIDE SEQUENCE [LARGE SCALE GENOMIC DNA]</scope>
    <source>
        <strain evidence="12 13">DSM 27192</strain>
    </source>
</reference>
<evidence type="ECO:0000256" key="9">
    <source>
        <dbReference type="ARBA" id="ARBA00023136"/>
    </source>
</evidence>
<dbReference type="InterPro" id="IPR013154">
    <property type="entry name" value="ADH-like_N"/>
</dbReference>
<dbReference type="Gene3D" id="3.90.180.10">
    <property type="entry name" value="Medium-chain alcohol dehydrogenases, catalytic domain"/>
    <property type="match status" value="1"/>
</dbReference>
<dbReference type="SUPFAM" id="SSF50129">
    <property type="entry name" value="GroES-like"/>
    <property type="match status" value="1"/>
</dbReference>
<feature type="region of interest" description="Disordered" evidence="10">
    <location>
        <begin position="445"/>
        <end position="497"/>
    </location>
</feature>
<dbReference type="CDD" id="cd08297">
    <property type="entry name" value="CAD3"/>
    <property type="match status" value="1"/>
</dbReference>
<sequence length="837" mass="90395">MLLEVLLPLIALSLLFYLFHRLPSLPKLRSKVLPSHRLTQPLQVQDGSGWNLEFGRFTVSVWTAAANHIPAVRDGGGAVGVLGTLWAVAAVWKEVWREVSAHAEEKGGTEAAHLVKRAMEGAGAGAAAVAAAAQTSSSGGGLQPIIPGITVPLAHLPTLVLALVLNQLLHELGHAVAAALDEVQMTRLTFSLHAIVPSATVTFPSSVDVLPARSKIRLATSGPLHNLVIYLSLWLLASSGVGRLFWRNRSDRGVIVQSVNPMSPLFNHLSPGDLITHVDDVFLGEGGDAWVSYLSGSEIGDEGMGWCVDRAVYNAMSAPPCSPESGTVKFEPVEERDNRWICVHPSHTEEIVRIRLAGEKRRDQGSDGAVVLFSGDRREILDGVVVGIMGARFMGGLVRWYTMFLEYMSTIALSLFLINLLPLPHADGSSLLRYLLHLYSRRGGAAPPSSPPTGTRPLQATLNNAPSKSAPSINLSRQYELNSDDEDEYGEEGGRRGSRVQIRIHPRDPPRTFPKGTQVLLRTGAAGLCHTDMMVMDGTFSGSKYPVTGSHEPCGTVVRVGEQARGVTVGDRVVALLPVEICHKCPDCTTLDWKYCANSKYSGINTDGAFAEYCLVESETCVRIPDELAFEQAAPLTCAGVTIYSAILKADIKQGQVLAISGLGALGHLGIQIAKAMGITVVGIDARPEPIEMTRNLKLTADLLVDASKISAEEVVEQIEKLKPKDYVGWRGADAVILTADALPAQRFAMDILRRHGRFVLVAQPSKVELGYADFIFKDATLVGSLHGNEKDLAELVRLVAKHGIRSDVVGYQMDRHGEMVESVHEKGRKGKVVMTF</sequence>
<evidence type="ECO:0000256" key="10">
    <source>
        <dbReference type="SAM" id="MobiDB-lite"/>
    </source>
</evidence>
<evidence type="ECO:0000256" key="4">
    <source>
        <dbReference type="ARBA" id="ARBA00022692"/>
    </source>
</evidence>
<accession>A0A427YVV9</accession>
<feature type="domain" description="Enoyl reductase (ER)" evidence="11">
    <location>
        <begin position="497"/>
        <end position="835"/>
    </location>
</feature>
<evidence type="ECO:0000256" key="7">
    <source>
        <dbReference type="ARBA" id="ARBA00022989"/>
    </source>
</evidence>
<dbReference type="InterPro" id="IPR011032">
    <property type="entry name" value="GroES-like_sf"/>
</dbReference>
<dbReference type="AlphaFoldDB" id="A0A427YVV9"/>
<evidence type="ECO:0000256" key="5">
    <source>
        <dbReference type="ARBA" id="ARBA00022723"/>
    </source>
</evidence>
<dbReference type="Gene3D" id="3.40.50.720">
    <property type="entry name" value="NAD(P)-binding Rossmann-like Domain"/>
    <property type="match status" value="1"/>
</dbReference>
<dbReference type="OrthoDB" id="7694678at2759"/>
<keyword evidence="7" id="KW-1133">Transmembrane helix</keyword>
<dbReference type="Pfam" id="PF08240">
    <property type="entry name" value="ADH_N"/>
    <property type="match status" value="1"/>
</dbReference>
<comment type="similarity">
    <text evidence="3">Belongs to the zinc-containing alcohol dehydrogenase family.</text>
</comment>
<keyword evidence="6" id="KW-0862">Zinc</keyword>
<evidence type="ECO:0000259" key="11">
    <source>
        <dbReference type="SMART" id="SM00829"/>
    </source>
</evidence>
<evidence type="ECO:0000313" key="12">
    <source>
        <dbReference type="EMBL" id="RSH95274.1"/>
    </source>
</evidence>
<evidence type="ECO:0000256" key="8">
    <source>
        <dbReference type="ARBA" id="ARBA00023002"/>
    </source>
</evidence>
<keyword evidence="8" id="KW-0560">Oxidoreductase</keyword>
<dbReference type="Pfam" id="PF00107">
    <property type="entry name" value="ADH_zinc_N"/>
    <property type="match status" value="1"/>
</dbReference>
<dbReference type="GO" id="GO:0006508">
    <property type="term" value="P:proteolysis"/>
    <property type="evidence" value="ECO:0007669"/>
    <property type="project" value="InterPro"/>
</dbReference>
<organism evidence="12 13">
    <name type="scientific">Saitozyma podzolica</name>
    <dbReference type="NCBI Taxonomy" id="1890683"/>
    <lineage>
        <taxon>Eukaryota</taxon>
        <taxon>Fungi</taxon>
        <taxon>Dikarya</taxon>
        <taxon>Basidiomycota</taxon>
        <taxon>Agaricomycotina</taxon>
        <taxon>Tremellomycetes</taxon>
        <taxon>Tremellales</taxon>
        <taxon>Trimorphomycetaceae</taxon>
        <taxon>Saitozyma</taxon>
    </lineage>
</organism>
<keyword evidence="9" id="KW-0472">Membrane</keyword>